<organism evidence="17 18">
    <name type="scientific">Candidatus Dechloromonas phosphorivorans</name>
    <dbReference type="NCBI Taxonomy" id="2899244"/>
    <lineage>
        <taxon>Bacteria</taxon>
        <taxon>Pseudomonadati</taxon>
        <taxon>Pseudomonadota</taxon>
        <taxon>Betaproteobacteria</taxon>
        <taxon>Rhodocyclales</taxon>
        <taxon>Azonexaceae</taxon>
        <taxon>Dechloromonas</taxon>
    </lineage>
</organism>
<dbReference type="CDD" id="cd00082">
    <property type="entry name" value="HisKA"/>
    <property type="match status" value="1"/>
</dbReference>
<dbReference type="GO" id="GO:0016020">
    <property type="term" value="C:membrane"/>
    <property type="evidence" value="ECO:0007669"/>
    <property type="project" value="UniProtKB-SubCell"/>
</dbReference>
<dbReference type="InterPro" id="IPR036097">
    <property type="entry name" value="HisK_dim/P_sf"/>
</dbReference>
<dbReference type="FunFam" id="1.10.287.130:FF:000002">
    <property type="entry name" value="Two-component osmosensing histidine kinase"/>
    <property type="match status" value="1"/>
</dbReference>
<keyword evidence="9" id="KW-0902">Two-component regulatory system</keyword>
<proteinExistence type="predicted"/>
<reference evidence="17 18" key="1">
    <citation type="submission" date="2020-10" db="EMBL/GenBank/DDBJ databases">
        <title>Connecting structure to function with the recovery of over 1000 high-quality activated sludge metagenome-assembled genomes encoding full-length rRNA genes using long-read sequencing.</title>
        <authorList>
            <person name="Singleton C.M."/>
            <person name="Petriglieri F."/>
            <person name="Kristensen J.M."/>
            <person name="Kirkegaard R.H."/>
            <person name="Michaelsen T.Y."/>
            <person name="Andersen M.H."/>
            <person name="Karst S.M."/>
            <person name="Dueholm M.S."/>
            <person name="Nielsen P.H."/>
            <person name="Albertsen M."/>
        </authorList>
    </citation>
    <scope>NUCLEOTIDE SEQUENCE [LARGE SCALE GENOMIC DNA]</scope>
    <source>
        <strain evidence="17">EsbW_18-Q3-R4-48_BATAC.463</strain>
    </source>
</reference>
<dbReference type="InterPro" id="IPR036890">
    <property type="entry name" value="HATPase_C_sf"/>
</dbReference>
<evidence type="ECO:0000259" key="15">
    <source>
        <dbReference type="PROSITE" id="PS50109"/>
    </source>
</evidence>
<feature type="domain" description="Histidine kinase" evidence="15">
    <location>
        <begin position="323"/>
        <end position="545"/>
    </location>
</feature>
<feature type="transmembrane region" description="Helical" evidence="14">
    <location>
        <begin position="217"/>
        <end position="239"/>
    </location>
</feature>
<evidence type="ECO:0000256" key="6">
    <source>
        <dbReference type="ARBA" id="ARBA00022741"/>
    </source>
</evidence>
<dbReference type="FunFam" id="3.30.565.10:FF:000010">
    <property type="entry name" value="Sensor histidine kinase RcsC"/>
    <property type="match status" value="1"/>
</dbReference>
<sequence>MAASLCGLLFIIAITTWAALNSFYDAADQERHRQNSLALMSDVRHEVDLLGRLVNSYVSTANPRFLHYYYDILAIREGNKVRPEIFPPAFWDEVIASSKPYVLPAGTKPITLVMQTQKLEFDAQEQAIVSRILALTEQMKRIEQVAFAATQGLYDPEKDEFVSEAKPQREFANQLLHRADYLKLRADLALTVEDLSLLVDRRTQDSLENAARLLKGWIIASLGMLAVTILWLIFGYRYLRRNLLKPLIALHRTATALADKSYAERVGKIRGVEEVKILAATIDGMAAAIEADIGQREITQRELSEARAKAEVATEAKSIFLANMSHEIRTPMNAILGMAYLVMKSGLPPRQHIQINKIHGAAKTLLGILNDILDFSKIEAGKIKLETTSFSLEEVARDAFTMIQQRACEKQLELILNCTRPHNPGRFNGDPLRLGQILINLLSNAVKFTNTGHVALHIEELAADTDSAKLRFAIEDTGIGMTKGQIDQLFQEFSQADGSITRKYGGTGLGLSISKHLVEAMGGKILVTSEVDRGSCFSFTIKLPAAHRLRPAPGNNRLPATAR</sequence>
<dbReference type="PRINTS" id="PR00344">
    <property type="entry name" value="BCTRLSENSOR"/>
</dbReference>
<comment type="catalytic activity">
    <reaction evidence="1">
        <text>ATP + protein L-histidine = ADP + protein N-phospho-L-histidine.</text>
        <dbReference type="EC" id="2.7.13.3"/>
    </reaction>
</comment>
<comment type="caution">
    <text evidence="17">The sequence shown here is derived from an EMBL/GenBank/DDBJ whole genome shotgun (WGS) entry which is preliminary data.</text>
</comment>
<comment type="subunit">
    <text evidence="11">At low DSF concentrations, interacts with RpfF.</text>
</comment>
<evidence type="ECO:0000256" key="2">
    <source>
        <dbReference type="ARBA" id="ARBA00004370"/>
    </source>
</evidence>
<dbReference type="SUPFAM" id="SSF55874">
    <property type="entry name" value="ATPase domain of HSP90 chaperone/DNA topoisomerase II/histidine kinase"/>
    <property type="match status" value="1"/>
</dbReference>
<evidence type="ECO:0000256" key="11">
    <source>
        <dbReference type="ARBA" id="ARBA00064003"/>
    </source>
</evidence>
<dbReference type="AlphaFoldDB" id="A0A935MV11"/>
<evidence type="ECO:0000256" key="12">
    <source>
        <dbReference type="ARBA" id="ARBA00068150"/>
    </source>
</evidence>
<dbReference type="Pfam" id="PF00512">
    <property type="entry name" value="HisKA"/>
    <property type="match status" value="1"/>
</dbReference>
<protein>
    <recommendedName>
        <fullName evidence="12">Sensory/regulatory protein RpfC</fullName>
        <ecNumber evidence="3">2.7.13.3</ecNumber>
    </recommendedName>
    <alternativeName>
        <fullName evidence="13">Virulence sensor protein BvgS</fullName>
    </alternativeName>
</protein>
<dbReference type="EMBL" id="JADJMS010000006">
    <property type="protein sequence ID" value="MBK7414287.1"/>
    <property type="molecule type" value="Genomic_DNA"/>
</dbReference>
<dbReference type="InterPro" id="IPR003661">
    <property type="entry name" value="HisK_dim/P_dom"/>
</dbReference>
<dbReference type="InterPro" id="IPR003594">
    <property type="entry name" value="HATPase_dom"/>
</dbReference>
<dbReference type="SMART" id="SM00387">
    <property type="entry name" value="HATPase_c"/>
    <property type="match status" value="1"/>
</dbReference>
<dbReference type="PANTHER" id="PTHR45339:SF1">
    <property type="entry name" value="HYBRID SIGNAL TRANSDUCTION HISTIDINE KINASE J"/>
    <property type="match status" value="1"/>
</dbReference>
<evidence type="ECO:0000256" key="5">
    <source>
        <dbReference type="ARBA" id="ARBA00022679"/>
    </source>
</evidence>
<dbReference type="SUPFAM" id="SSF47384">
    <property type="entry name" value="Homodimeric domain of signal transducing histidine kinase"/>
    <property type="match status" value="1"/>
</dbReference>
<evidence type="ECO:0000256" key="13">
    <source>
        <dbReference type="ARBA" id="ARBA00070152"/>
    </source>
</evidence>
<gene>
    <name evidence="17" type="ORF">IPJ38_03310</name>
</gene>
<dbReference type="Gene3D" id="3.30.565.10">
    <property type="entry name" value="Histidine kinase-like ATPase, C-terminal domain"/>
    <property type="match status" value="1"/>
</dbReference>
<evidence type="ECO:0000256" key="4">
    <source>
        <dbReference type="ARBA" id="ARBA00022553"/>
    </source>
</evidence>
<accession>A0A935MV11</accession>
<evidence type="ECO:0000256" key="10">
    <source>
        <dbReference type="ARBA" id="ARBA00058004"/>
    </source>
</evidence>
<evidence type="ECO:0000256" key="9">
    <source>
        <dbReference type="ARBA" id="ARBA00023012"/>
    </source>
</evidence>
<keyword evidence="7" id="KW-0418">Kinase</keyword>
<comment type="subcellular location">
    <subcellularLocation>
        <location evidence="2">Membrane</location>
    </subcellularLocation>
</comment>
<dbReference type="EC" id="2.7.13.3" evidence="3"/>
<keyword evidence="14" id="KW-1133">Transmembrane helix</keyword>
<evidence type="ECO:0000313" key="18">
    <source>
        <dbReference type="Proteomes" id="UP000739411"/>
    </source>
</evidence>
<evidence type="ECO:0000256" key="7">
    <source>
        <dbReference type="ARBA" id="ARBA00022777"/>
    </source>
</evidence>
<dbReference type="InterPro" id="IPR005467">
    <property type="entry name" value="His_kinase_dom"/>
</dbReference>
<dbReference type="CDD" id="cd16922">
    <property type="entry name" value="HATPase_EvgS-ArcB-TorS-like"/>
    <property type="match status" value="1"/>
</dbReference>
<evidence type="ECO:0000259" key="16">
    <source>
        <dbReference type="PROSITE" id="PS50885"/>
    </source>
</evidence>
<evidence type="ECO:0000256" key="1">
    <source>
        <dbReference type="ARBA" id="ARBA00000085"/>
    </source>
</evidence>
<evidence type="ECO:0000256" key="3">
    <source>
        <dbReference type="ARBA" id="ARBA00012438"/>
    </source>
</evidence>
<keyword evidence="8" id="KW-0067">ATP-binding</keyword>
<keyword evidence="6" id="KW-0547">Nucleotide-binding</keyword>
<dbReference type="SMART" id="SM00388">
    <property type="entry name" value="HisKA"/>
    <property type="match status" value="1"/>
</dbReference>
<keyword evidence="5" id="KW-0808">Transferase</keyword>
<dbReference type="InterPro" id="IPR004358">
    <property type="entry name" value="Sig_transdc_His_kin-like_C"/>
</dbReference>
<dbReference type="PROSITE" id="PS50109">
    <property type="entry name" value="HIS_KIN"/>
    <property type="match status" value="1"/>
</dbReference>
<dbReference type="Gene3D" id="1.10.287.130">
    <property type="match status" value="1"/>
</dbReference>
<keyword evidence="14" id="KW-0472">Membrane</keyword>
<dbReference type="InterPro" id="IPR003660">
    <property type="entry name" value="HAMP_dom"/>
</dbReference>
<evidence type="ECO:0000256" key="8">
    <source>
        <dbReference type="ARBA" id="ARBA00022840"/>
    </source>
</evidence>
<comment type="function">
    <text evidence="10">Member of the two-component regulatory system BvgS/BvgA. Phosphorylates BvgA via a four-step phosphorelay in response to environmental signals.</text>
</comment>
<dbReference type="Gene3D" id="6.10.340.10">
    <property type="match status" value="1"/>
</dbReference>
<keyword evidence="4" id="KW-0597">Phosphoprotein</keyword>
<feature type="domain" description="HAMP" evidence="16">
    <location>
        <begin position="241"/>
        <end position="294"/>
    </location>
</feature>
<dbReference type="GO" id="GO:0005524">
    <property type="term" value="F:ATP binding"/>
    <property type="evidence" value="ECO:0007669"/>
    <property type="project" value="UniProtKB-KW"/>
</dbReference>
<dbReference type="PROSITE" id="PS50885">
    <property type="entry name" value="HAMP"/>
    <property type="match status" value="1"/>
</dbReference>
<name>A0A935MV11_9RHOO</name>
<dbReference type="GO" id="GO:0000155">
    <property type="term" value="F:phosphorelay sensor kinase activity"/>
    <property type="evidence" value="ECO:0007669"/>
    <property type="project" value="InterPro"/>
</dbReference>
<evidence type="ECO:0000256" key="14">
    <source>
        <dbReference type="SAM" id="Phobius"/>
    </source>
</evidence>
<keyword evidence="14" id="KW-0812">Transmembrane</keyword>
<evidence type="ECO:0000313" key="17">
    <source>
        <dbReference type="EMBL" id="MBK7414287.1"/>
    </source>
</evidence>
<dbReference type="Proteomes" id="UP000739411">
    <property type="component" value="Unassembled WGS sequence"/>
</dbReference>
<dbReference type="PANTHER" id="PTHR45339">
    <property type="entry name" value="HYBRID SIGNAL TRANSDUCTION HISTIDINE KINASE J"/>
    <property type="match status" value="1"/>
</dbReference>
<dbReference type="Pfam" id="PF02518">
    <property type="entry name" value="HATPase_c"/>
    <property type="match status" value="1"/>
</dbReference>